<dbReference type="EC" id="2.3.1.234" evidence="2"/>
<dbReference type="Gene3D" id="3.30.420.40">
    <property type="match status" value="1"/>
</dbReference>
<dbReference type="GO" id="GO:0061711">
    <property type="term" value="F:tRNA N(6)-L-threonylcarbamoyladenine synthase activity"/>
    <property type="evidence" value="ECO:0007669"/>
    <property type="project" value="UniProtKB-EC"/>
</dbReference>
<name>A0AA95EZL9_9BACL</name>
<keyword evidence="2" id="KW-0012">Acyltransferase</keyword>
<accession>A0AA95EZL9</accession>
<dbReference type="AlphaFoldDB" id="A0AA95EZL9"/>
<dbReference type="InterPro" id="IPR000905">
    <property type="entry name" value="Gcp-like_dom"/>
</dbReference>
<sequence length="273" mass="30084">MSNLDLTTRSLTTLAIDTSTASLTVAIVRDGRLVDTSLTFAERNHSVRIISEIKELLARNGIRGNEIDLIAVGQGPGSYTGVRIAVTAAKTLAWTWNKPLIGVSSLEALAFGACKALKPEGKAWIVPIMDARRGQVYSSRFEAISNSHGDTHWQMLDPDRIRMIADWAPELGELSMSRSDHVQEQKNDGLNEADICTVWFVGDIGVHTATIEQVRETYPQLEIYSCNLDAGAIGQLGERRFRLGERDEVHTFVPNYTQLTEAESKLLSASRGE</sequence>
<reference evidence="2" key="1">
    <citation type="submission" date="2023-03" db="EMBL/GenBank/DDBJ databases">
        <title>Andean soil-derived lignocellulolytic bacterial consortium as a source of novel taxa and putative plastic-active enzymes.</title>
        <authorList>
            <person name="Diaz-Garcia L."/>
            <person name="Chuvochina M."/>
            <person name="Feuerriegel G."/>
            <person name="Bunk B."/>
            <person name="Sproer C."/>
            <person name="Streit W.R."/>
            <person name="Rodriguez L.M."/>
            <person name="Overmann J."/>
            <person name="Jimenez D.J."/>
        </authorList>
    </citation>
    <scope>NUCLEOTIDE SEQUENCE</scope>
    <source>
        <strain evidence="2">MAG 2441</strain>
    </source>
</reference>
<feature type="domain" description="Gcp-like" evidence="1">
    <location>
        <begin position="40"/>
        <end position="157"/>
    </location>
</feature>
<protein>
    <submittedName>
        <fullName evidence="2">tRNA (Adenosine(37)-N6)-threonylcarbamoyltransferase complex dimerization subunit type 1 TsaB</fullName>
        <ecNumber evidence="2">2.3.1.234</ecNumber>
    </submittedName>
</protein>
<dbReference type="SUPFAM" id="SSF53067">
    <property type="entry name" value="Actin-like ATPase domain"/>
    <property type="match status" value="1"/>
</dbReference>
<dbReference type="CDD" id="cd24032">
    <property type="entry name" value="ASKHA_NBD_TsaB"/>
    <property type="match status" value="1"/>
</dbReference>
<dbReference type="EMBL" id="CP119317">
    <property type="protein sequence ID" value="WEK54957.1"/>
    <property type="molecule type" value="Genomic_DNA"/>
</dbReference>
<evidence type="ECO:0000313" key="3">
    <source>
        <dbReference type="Proteomes" id="UP001178662"/>
    </source>
</evidence>
<gene>
    <name evidence="2" type="primary">tsaB</name>
    <name evidence="2" type="ORF">P0Y55_02410</name>
</gene>
<organism evidence="2 3">
    <name type="scientific">Candidatus Cohnella colombiensis</name>
    <dbReference type="NCBI Taxonomy" id="3121368"/>
    <lineage>
        <taxon>Bacteria</taxon>
        <taxon>Bacillati</taxon>
        <taxon>Bacillota</taxon>
        <taxon>Bacilli</taxon>
        <taxon>Bacillales</taxon>
        <taxon>Paenibacillaceae</taxon>
        <taxon>Cohnella</taxon>
    </lineage>
</organism>
<evidence type="ECO:0000313" key="2">
    <source>
        <dbReference type="EMBL" id="WEK54957.1"/>
    </source>
</evidence>
<dbReference type="InterPro" id="IPR043129">
    <property type="entry name" value="ATPase_NBD"/>
</dbReference>
<dbReference type="GO" id="GO:0005829">
    <property type="term" value="C:cytosol"/>
    <property type="evidence" value="ECO:0007669"/>
    <property type="project" value="TreeGrafter"/>
</dbReference>
<dbReference type="InterPro" id="IPR022496">
    <property type="entry name" value="T6A_TsaB"/>
</dbReference>
<dbReference type="Pfam" id="PF00814">
    <property type="entry name" value="TsaD"/>
    <property type="match status" value="1"/>
</dbReference>
<dbReference type="PANTHER" id="PTHR11735">
    <property type="entry name" value="TRNA N6-ADENOSINE THREONYLCARBAMOYLTRANSFERASE"/>
    <property type="match status" value="1"/>
</dbReference>
<evidence type="ECO:0000259" key="1">
    <source>
        <dbReference type="Pfam" id="PF00814"/>
    </source>
</evidence>
<dbReference type="Proteomes" id="UP001178662">
    <property type="component" value="Chromosome"/>
</dbReference>
<dbReference type="GO" id="GO:0002949">
    <property type="term" value="P:tRNA threonylcarbamoyladenosine modification"/>
    <property type="evidence" value="ECO:0007669"/>
    <property type="project" value="InterPro"/>
</dbReference>
<keyword evidence="2" id="KW-0808">Transferase</keyword>
<proteinExistence type="predicted"/>
<dbReference type="NCBIfam" id="TIGR03725">
    <property type="entry name" value="T6A_YeaZ"/>
    <property type="match status" value="1"/>
</dbReference>
<keyword evidence="3" id="KW-1185">Reference proteome</keyword>
<dbReference type="PANTHER" id="PTHR11735:SF11">
    <property type="entry name" value="TRNA THREONYLCARBAMOYLADENOSINE BIOSYNTHESIS PROTEIN TSAB"/>
    <property type="match status" value="1"/>
</dbReference>